<reference evidence="1 2" key="1">
    <citation type="submission" date="2019-03" db="EMBL/GenBank/DDBJ databases">
        <title>Flavobacterium TSA-D2 sp. nov., isolated from arctic soil.</title>
        <authorList>
            <person name="Chaudhary D.K."/>
        </authorList>
    </citation>
    <scope>NUCLEOTIDE SEQUENCE [LARGE SCALE GENOMIC DNA]</scope>
    <source>
        <strain evidence="1 2">TSA-D2</strain>
    </source>
</reference>
<accession>A0A4R5CY84</accession>
<keyword evidence="2" id="KW-1185">Reference proteome</keyword>
<name>A0A4R5CY84_9FLAO</name>
<dbReference type="EMBL" id="SMFO01000009">
    <property type="protein sequence ID" value="TDE02915.1"/>
    <property type="molecule type" value="Genomic_DNA"/>
</dbReference>
<evidence type="ECO:0000313" key="1">
    <source>
        <dbReference type="EMBL" id="TDE02915.1"/>
    </source>
</evidence>
<sequence>METLKTTAVESNFQFTTKNEAKGEPKNRIVHPRIQAKKTKIVGSKSASNLLLLQMYSQENDILFI</sequence>
<proteinExistence type="predicted"/>
<organism evidence="1 2">
    <name type="scientific">Flavobacterium hiemivividum</name>
    <dbReference type="NCBI Taxonomy" id="2541734"/>
    <lineage>
        <taxon>Bacteria</taxon>
        <taxon>Pseudomonadati</taxon>
        <taxon>Bacteroidota</taxon>
        <taxon>Flavobacteriia</taxon>
        <taxon>Flavobacteriales</taxon>
        <taxon>Flavobacteriaceae</taxon>
        <taxon>Flavobacterium</taxon>
    </lineage>
</organism>
<protein>
    <submittedName>
        <fullName evidence="1">Uncharacterized protein</fullName>
    </submittedName>
</protein>
<dbReference type="AlphaFoldDB" id="A0A4R5CY84"/>
<dbReference type="RefSeq" id="WP_132111814.1">
    <property type="nucleotide sequence ID" value="NZ_SMFO01000009.1"/>
</dbReference>
<evidence type="ECO:0000313" key="2">
    <source>
        <dbReference type="Proteomes" id="UP000294597"/>
    </source>
</evidence>
<dbReference type="Proteomes" id="UP000294597">
    <property type="component" value="Unassembled WGS sequence"/>
</dbReference>
<gene>
    <name evidence="1" type="ORF">E0F98_12085</name>
</gene>
<comment type="caution">
    <text evidence="1">The sequence shown here is derived from an EMBL/GenBank/DDBJ whole genome shotgun (WGS) entry which is preliminary data.</text>
</comment>